<sequence length="41" mass="4818">MYNKQYDIEFPFKKNSTPQITSTLEFEIANSMVGQQIICMK</sequence>
<organism evidence="1 2">
    <name type="scientific">Rhodonellum psychrophilum GCM71 = DSM 17998</name>
    <dbReference type="NCBI Taxonomy" id="1123057"/>
    <lineage>
        <taxon>Bacteria</taxon>
        <taxon>Pseudomonadati</taxon>
        <taxon>Bacteroidota</taxon>
        <taxon>Cytophagia</taxon>
        <taxon>Cytophagales</taxon>
        <taxon>Cytophagaceae</taxon>
        <taxon>Rhodonellum</taxon>
    </lineage>
</organism>
<dbReference type="Proteomes" id="UP000016843">
    <property type="component" value="Unassembled WGS sequence"/>
</dbReference>
<gene>
    <name evidence="1" type="ORF">P872_08815</name>
</gene>
<dbReference type="AlphaFoldDB" id="U5C0Z7"/>
<protein>
    <submittedName>
        <fullName evidence="1">Uncharacterized protein</fullName>
    </submittedName>
</protein>
<accession>U5C0Z7</accession>
<evidence type="ECO:0000313" key="2">
    <source>
        <dbReference type="Proteomes" id="UP000016843"/>
    </source>
</evidence>
<dbReference type="EMBL" id="AWXR01000039">
    <property type="protein sequence ID" value="ERM81827.1"/>
    <property type="molecule type" value="Genomic_DNA"/>
</dbReference>
<comment type="caution">
    <text evidence="1">The sequence shown here is derived from an EMBL/GenBank/DDBJ whole genome shotgun (WGS) entry which is preliminary data.</text>
</comment>
<keyword evidence="2" id="KW-1185">Reference proteome</keyword>
<name>U5C0Z7_9BACT</name>
<proteinExistence type="predicted"/>
<reference evidence="1 2" key="1">
    <citation type="journal article" date="2013" name="Genome Announc.">
        <title>Draft Genome Sequence of the Psychrophilic and Alkaliphilic Rhodonellum psychrophilum Strain GCM71T.</title>
        <authorList>
            <person name="Hauptmann A.L."/>
            <person name="Glaring M.A."/>
            <person name="Hallin P.F."/>
            <person name="Prieme A."/>
            <person name="Stougaard P."/>
        </authorList>
    </citation>
    <scope>NUCLEOTIDE SEQUENCE [LARGE SCALE GENOMIC DNA]</scope>
    <source>
        <strain evidence="1 2">GCM71</strain>
    </source>
</reference>
<evidence type="ECO:0000313" key="1">
    <source>
        <dbReference type="EMBL" id="ERM81827.1"/>
    </source>
</evidence>